<sequence length="67" mass="7950">MVWLMLDKVIEYSCPSMKKTATKYRYEMHSKVTWNPLLYEGYVHSFRQPIACIVECLVELNVQHSNP</sequence>
<dbReference type="AlphaFoldDB" id="A0A5K3FTX5"/>
<reference evidence="1" key="1">
    <citation type="submission" date="2019-11" db="UniProtKB">
        <authorList>
            <consortium name="WormBaseParasite"/>
        </authorList>
    </citation>
    <scope>IDENTIFICATION</scope>
</reference>
<organism evidence="1">
    <name type="scientific">Mesocestoides corti</name>
    <name type="common">Flatworm</name>
    <dbReference type="NCBI Taxonomy" id="53468"/>
    <lineage>
        <taxon>Eukaryota</taxon>
        <taxon>Metazoa</taxon>
        <taxon>Spiralia</taxon>
        <taxon>Lophotrochozoa</taxon>
        <taxon>Platyhelminthes</taxon>
        <taxon>Cestoda</taxon>
        <taxon>Eucestoda</taxon>
        <taxon>Cyclophyllidea</taxon>
        <taxon>Mesocestoididae</taxon>
        <taxon>Mesocestoides</taxon>
    </lineage>
</organism>
<name>A0A5K3FTX5_MESCO</name>
<proteinExistence type="predicted"/>
<accession>A0A5K3FTX5</accession>
<protein>
    <submittedName>
        <fullName evidence="1">MADF domain-containing protein</fullName>
    </submittedName>
</protein>
<dbReference type="WBParaSite" id="MCU_010550-RA">
    <property type="protein sequence ID" value="MCU_010550-RA"/>
    <property type="gene ID" value="MCU_010550"/>
</dbReference>
<evidence type="ECO:0000313" key="1">
    <source>
        <dbReference type="WBParaSite" id="MCU_010550-RA"/>
    </source>
</evidence>